<evidence type="ECO:0000256" key="6">
    <source>
        <dbReference type="ARBA" id="ARBA00022801"/>
    </source>
</evidence>
<dbReference type="EC" id="3.1.3.7" evidence="3"/>
<feature type="binding site" evidence="18">
    <location>
        <position position="112"/>
    </location>
    <ligand>
        <name>Mg(2+)</name>
        <dbReference type="ChEBI" id="CHEBI:18420"/>
        <label>1</label>
        <note>catalytic</note>
    </ligand>
</feature>
<keyword evidence="4" id="KW-0452">Lithium</keyword>
<dbReference type="EC" id="3.1.3.57" evidence="15"/>
<keyword evidence="7 18" id="KW-0460">Magnesium</keyword>
<evidence type="ECO:0000256" key="7">
    <source>
        <dbReference type="ARBA" id="ARBA00022842"/>
    </source>
</evidence>
<dbReference type="GO" id="GO:0046872">
    <property type="term" value="F:metal ion binding"/>
    <property type="evidence" value="ECO:0007669"/>
    <property type="project" value="UniProtKB-KW"/>
</dbReference>
<comment type="caution">
    <text evidence="19">The sequence shown here is derived from an EMBL/GenBank/DDBJ whole genome shotgun (WGS) entry which is preliminary data.</text>
</comment>
<sequence>MSSPRSSIIRFLKPKYAPTNVNGKEIPNHKNSKAIKVVNGTAAELPFPQSIKLSKKNMENTIPGHKTLDASTEINEKLIVNEIDETVFSKKCPSELIDVKDEDIVIWVDPLDGTTEYAKGILDCVTVLIGIAVNGKAIAGVIHQPYYNYKIENDESKIGRTIWGLVGLGAFGYKNLQKTQAEIENDMLNRNLTFGKNNNFIIASSKSHRNKQLDKALESLKPSQIINAGGAGYKSLLVLEGQADTYLYPSPGCKKWDTCAPEAIINSVGGKLTNIMGESYDYKKDVMYNNSTGVLACRSEVLHNWVVNNIPKEVKKSLTSQL</sequence>
<evidence type="ECO:0000256" key="17">
    <source>
        <dbReference type="ARBA" id="ARBA00044554"/>
    </source>
</evidence>
<keyword evidence="5 18" id="KW-0479">Metal-binding</keyword>
<keyword evidence="6" id="KW-0378">Hydrolase</keyword>
<dbReference type="GO" id="GO:0004441">
    <property type="term" value="F:inositol-1,4-bisphosphate 1-phosphatase activity"/>
    <property type="evidence" value="ECO:0007669"/>
    <property type="project" value="UniProtKB-EC"/>
</dbReference>
<evidence type="ECO:0000256" key="16">
    <source>
        <dbReference type="ARBA" id="ARBA00044544"/>
    </source>
</evidence>
<dbReference type="SUPFAM" id="SSF56655">
    <property type="entry name" value="Carbohydrate phosphatase"/>
    <property type="match status" value="1"/>
</dbReference>
<dbReference type="GO" id="GO:0008441">
    <property type="term" value="F:3'(2'),5'-bisphosphate nucleotidase activity"/>
    <property type="evidence" value="ECO:0007669"/>
    <property type="project" value="UniProtKB-EC"/>
</dbReference>
<dbReference type="Proteomes" id="UP001291623">
    <property type="component" value="Unassembled WGS sequence"/>
</dbReference>
<evidence type="ECO:0000256" key="4">
    <source>
        <dbReference type="ARBA" id="ARBA00022671"/>
    </source>
</evidence>
<evidence type="ECO:0000256" key="14">
    <source>
        <dbReference type="ARBA" id="ARBA00044484"/>
    </source>
</evidence>
<comment type="catalytic activity">
    <reaction evidence="11">
        <text>adenosine 2',5'-bisphosphate + H2O = AMP + phosphate</text>
        <dbReference type="Rhea" id="RHEA:77643"/>
        <dbReference type="ChEBI" id="CHEBI:15377"/>
        <dbReference type="ChEBI" id="CHEBI:43474"/>
        <dbReference type="ChEBI" id="CHEBI:194156"/>
        <dbReference type="ChEBI" id="CHEBI:456215"/>
        <dbReference type="EC" id="3.1.3.7"/>
    </reaction>
    <physiologicalReaction direction="left-to-right" evidence="11">
        <dbReference type="Rhea" id="RHEA:77644"/>
    </physiologicalReaction>
</comment>
<dbReference type="InterPro" id="IPR020583">
    <property type="entry name" value="Inositol_monoP_metal-BS"/>
</dbReference>
<dbReference type="InterPro" id="IPR050725">
    <property type="entry name" value="CysQ/Inositol_MonoPase"/>
</dbReference>
<dbReference type="PROSITE" id="PS00630">
    <property type="entry name" value="IMP_2"/>
    <property type="match status" value="1"/>
</dbReference>
<evidence type="ECO:0000256" key="10">
    <source>
        <dbReference type="ARBA" id="ARBA00044465"/>
    </source>
</evidence>
<dbReference type="PROSITE" id="PS00629">
    <property type="entry name" value="IMP_1"/>
    <property type="match status" value="1"/>
</dbReference>
<dbReference type="FunFam" id="3.40.190.80:FF:000006">
    <property type="entry name" value="Bisphosphate nucleotidase 1"/>
    <property type="match status" value="1"/>
</dbReference>
<gene>
    <name evidence="19" type="ORF">RND71_043578</name>
</gene>
<comment type="catalytic activity">
    <reaction evidence="12">
        <text>1D-myo-inositol 1,4-bisphosphate + H2O = 1D-myo-inositol 4-phosphate + phosphate</text>
        <dbReference type="Rhea" id="RHEA:15553"/>
        <dbReference type="ChEBI" id="CHEBI:15377"/>
        <dbReference type="ChEBI" id="CHEBI:43474"/>
        <dbReference type="ChEBI" id="CHEBI:58282"/>
        <dbReference type="ChEBI" id="CHEBI:58469"/>
        <dbReference type="EC" id="3.1.3.57"/>
    </reaction>
    <physiologicalReaction direction="left-to-right" evidence="12">
        <dbReference type="Rhea" id="RHEA:15554"/>
    </physiologicalReaction>
</comment>
<dbReference type="Gene3D" id="3.30.540.10">
    <property type="entry name" value="Fructose-1,6-Bisphosphatase, subunit A, domain 1"/>
    <property type="match status" value="1"/>
</dbReference>
<dbReference type="AlphaFoldDB" id="A0AAE1QPA7"/>
<dbReference type="InterPro" id="IPR000760">
    <property type="entry name" value="Inositol_monophosphatase-like"/>
</dbReference>
<feature type="binding site" evidence="18">
    <location>
        <position position="111"/>
    </location>
    <ligand>
        <name>Mg(2+)</name>
        <dbReference type="ChEBI" id="CHEBI:18420"/>
        <label>1</label>
        <note>catalytic</note>
    </ligand>
</feature>
<evidence type="ECO:0000256" key="8">
    <source>
        <dbReference type="ARBA" id="ARBA00040342"/>
    </source>
</evidence>
<dbReference type="Pfam" id="PF00459">
    <property type="entry name" value="Inositol_P"/>
    <property type="match status" value="1"/>
</dbReference>
<evidence type="ECO:0000256" key="5">
    <source>
        <dbReference type="ARBA" id="ARBA00022723"/>
    </source>
</evidence>
<evidence type="ECO:0000256" key="18">
    <source>
        <dbReference type="PIRSR" id="PIRSR600760-2"/>
    </source>
</evidence>
<protein>
    <recommendedName>
        <fullName evidence="8">3'(2'),5'-bisphosphate nucleotidase 1</fullName>
        <ecNumber evidence="15">3.1.3.57</ecNumber>
        <ecNumber evidence="3">3.1.3.7</ecNumber>
    </recommendedName>
    <alternativeName>
        <fullName evidence="16">3'-phosphoadenosine 5'-phosphate phosphatase</fullName>
    </alternativeName>
    <alternativeName>
        <fullName evidence="9">Bisphosphate 3'-nucleotidase 1</fullName>
    </alternativeName>
    <alternativeName>
        <fullName evidence="17">Inositol-polyphosphate 1-phosphatase</fullName>
    </alternativeName>
</protein>
<evidence type="ECO:0000256" key="12">
    <source>
        <dbReference type="ARBA" id="ARBA00044478"/>
    </source>
</evidence>
<comment type="similarity">
    <text evidence="2">Belongs to the inositol monophosphatase superfamily.</text>
</comment>
<evidence type="ECO:0000256" key="15">
    <source>
        <dbReference type="ARBA" id="ARBA00044519"/>
    </source>
</evidence>
<evidence type="ECO:0000313" key="19">
    <source>
        <dbReference type="EMBL" id="KAK4336799.1"/>
    </source>
</evidence>
<evidence type="ECO:0000313" key="20">
    <source>
        <dbReference type="Proteomes" id="UP001291623"/>
    </source>
</evidence>
<evidence type="ECO:0000256" key="11">
    <source>
        <dbReference type="ARBA" id="ARBA00044466"/>
    </source>
</evidence>
<dbReference type="EMBL" id="JAVYJV010000090">
    <property type="protein sequence ID" value="KAK4336799.1"/>
    <property type="molecule type" value="Genomic_DNA"/>
</dbReference>
<comment type="cofactor">
    <cofactor evidence="1 18">
        <name>Mg(2+)</name>
        <dbReference type="ChEBI" id="CHEBI:18420"/>
    </cofactor>
</comment>
<dbReference type="InterPro" id="IPR020550">
    <property type="entry name" value="Inositol_monophosphatase_CS"/>
</dbReference>
<evidence type="ECO:0000256" key="9">
    <source>
        <dbReference type="ARBA" id="ARBA00041815"/>
    </source>
</evidence>
<evidence type="ECO:0000256" key="13">
    <source>
        <dbReference type="ARBA" id="ARBA00044479"/>
    </source>
</evidence>
<name>A0AAE1QPA7_9SOLA</name>
<organism evidence="19 20">
    <name type="scientific">Anisodus tanguticus</name>
    <dbReference type="NCBI Taxonomy" id="243964"/>
    <lineage>
        <taxon>Eukaryota</taxon>
        <taxon>Viridiplantae</taxon>
        <taxon>Streptophyta</taxon>
        <taxon>Embryophyta</taxon>
        <taxon>Tracheophyta</taxon>
        <taxon>Spermatophyta</taxon>
        <taxon>Magnoliopsida</taxon>
        <taxon>eudicotyledons</taxon>
        <taxon>Gunneridae</taxon>
        <taxon>Pentapetalae</taxon>
        <taxon>asterids</taxon>
        <taxon>lamiids</taxon>
        <taxon>Solanales</taxon>
        <taxon>Solanaceae</taxon>
        <taxon>Solanoideae</taxon>
        <taxon>Hyoscyameae</taxon>
        <taxon>Anisodus</taxon>
    </lineage>
</organism>
<proteinExistence type="inferred from homology"/>
<dbReference type="GO" id="GO:0046854">
    <property type="term" value="P:phosphatidylinositol phosphate biosynthetic process"/>
    <property type="evidence" value="ECO:0007669"/>
    <property type="project" value="InterPro"/>
</dbReference>
<dbReference type="Gene3D" id="3.40.190.80">
    <property type="match status" value="1"/>
</dbReference>
<evidence type="ECO:0000256" key="1">
    <source>
        <dbReference type="ARBA" id="ARBA00001946"/>
    </source>
</evidence>
<comment type="catalytic activity">
    <reaction evidence="10">
        <text>1D-myo-inositol 1,3,4-trisphosphate + H2O = 1D-myo-inositol 3,4-bisphosphate + phosphate</text>
        <dbReference type="Rhea" id="RHEA:70319"/>
        <dbReference type="ChEBI" id="CHEBI:15377"/>
        <dbReference type="ChEBI" id="CHEBI:43474"/>
        <dbReference type="ChEBI" id="CHEBI:58414"/>
        <dbReference type="ChEBI" id="CHEBI:83241"/>
    </reaction>
    <physiologicalReaction direction="left-to-right" evidence="10">
        <dbReference type="Rhea" id="RHEA:70320"/>
    </physiologicalReaction>
</comment>
<dbReference type="PANTHER" id="PTHR43028">
    <property type="entry name" value="3'(2'),5'-BISPHOSPHATE NUCLEOTIDASE 1"/>
    <property type="match status" value="1"/>
</dbReference>
<comment type="catalytic activity">
    <reaction evidence="13">
        <text>adenosine 3',5'-bisphosphate + H2O = AMP + phosphate</text>
        <dbReference type="Rhea" id="RHEA:10040"/>
        <dbReference type="ChEBI" id="CHEBI:15377"/>
        <dbReference type="ChEBI" id="CHEBI:43474"/>
        <dbReference type="ChEBI" id="CHEBI:58343"/>
        <dbReference type="ChEBI" id="CHEBI:456215"/>
        <dbReference type="EC" id="3.1.3.7"/>
    </reaction>
    <physiologicalReaction direction="left-to-right" evidence="13">
        <dbReference type="Rhea" id="RHEA:10041"/>
    </physiologicalReaction>
</comment>
<evidence type="ECO:0000256" key="3">
    <source>
        <dbReference type="ARBA" id="ARBA00012633"/>
    </source>
</evidence>
<evidence type="ECO:0000256" key="2">
    <source>
        <dbReference type="ARBA" id="ARBA00009759"/>
    </source>
</evidence>
<reference evidence="19" key="1">
    <citation type="submission" date="2023-12" db="EMBL/GenBank/DDBJ databases">
        <title>Genome assembly of Anisodus tanguticus.</title>
        <authorList>
            <person name="Wang Y.-J."/>
        </authorList>
    </citation>
    <scope>NUCLEOTIDE SEQUENCE</scope>
    <source>
        <strain evidence="19">KB-2021</strain>
        <tissue evidence="19">Leaf</tissue>
    </source>
</reference>
<dbReference type="PANTHER" id="PTHR43028:SF5">
    <property type="entry name" value="3'(2'),5'-BISPHOSPHATE NUCLEOTIDASE 1"/>
    <property type="match status" value="1"/>
</dbReference>
<feature type="binding site" evidence="18">
    <location>
        <position position="109"/>
    </location>
    <ligand>
        <name>Mg(2+)</name>
        <dbReference type="ChEBI" id="CHEBI:18420"/>
        <label>1</label>
        <note>catalytic</note>
    </ligand>
</feature>
<accession>A0AAE1QPA7</accession>
<feature type="binding site" evidence="18">
    <location>
        <position position="257"/>
    </location>
    <ligand>
        <name>Mg(2+)</name>
        <dbReference type="ChEBI" id="CHEBI:18420"/>
        <label>1</label>
        <note>catalytic</note>
    </ligand>
</feature>
<keyword evidence="20" id="KW-1185">Reference proteome</keyword>
<comment type="catalytic activity">
    <reaction evidence="14">
        <text>3'-phosphoadenylyl sulfate + H2O = adenosine 5'-phosphosulfate + phosphate</text>
        <dbReference type="Rhea" id="RHEA:77639"/>
        <dbReference type="ChEBI" id="CHEBI:15377"/>
        <dbReference type="ChEBI" id="CHEBI:43474"/>
        <dbReference type="ChEBI" id="CHEBI:58243"/>
        <dbReference type="ChEBI" id="CHEBI:58339"/>
        <dbReference type="EC" id="3.1.3.7"/>
    </reaction>
    <physiologicalReaction direction="left-to-right" evidence="14">
        <dbReference type="Rhea" id="RHEA:77640"/>
    </physiologicalReaction>
</comment>